<sequence length="120" mass="12135">MLITSDGMAAAAADGGAVLTLAPESDGSALEAAARHSGVVRIAFSAMGDGRGFSLARRLRAAGFEGRLRAAGPLIADQFAALARVGFDEVELAPEAAVRLPAGASLRAPAGYRERLLNSG</sequence>
<dbReference type="InterPro" id="IPR008318">
    <property type="entry name" value="UCP030820"/>
</dbReference>
<dbReference type="AlphaFoldDB" id="A0A7Z0KY36"/>
<protein>
    <submittedName>
        <fullName evidence="1">DUF934 domain-containing protein</fullName>
    </submittedName>
</protein>
<dbReference type="Proteomes" id="UP000529417">
    <property type="component" value="Unassembled WGS sequence"/>
</dbReference>
<gene>
    <name evidence="1" type="ORF">HUK65_04055</name>
</gene>
<name>A0A7Z0KY36_9RHOB</name>
<evidence type="ECO:0000313" key="2">
    <source>
        <dbReference type="Proteomes" id="UP000529417"/>
    </source>
</evidence>
<comment type="caution">
    <text evidence="1">The sequence shown here is derived from an EMBL/GenBank/DDBJ whole genome shotgun (WGS) entry which is preliminary data.</text>
</comment>
<proteinExistence type="predicted"/>
<dbReference type="EMBL" id="JACBXS010000006">
    <property type="protein sequence ID" value="NYS24156.1"/>
    <property type="molecule type" value="Genomic_DNA"/>
</dbReference>
<accession>A0A7Z0KY36</accession>
<reference evidence="1 2" key="1">
    <citation type="journal article" date="2000" name="Arch. Microbiol.">
        <title>Rhodobaca bogoriensis gen. nov. and sp. nov., an alkaliphilic purple nonsulfur bacterium from African Rift Valley soda lakes.</title>
        <authorList>
            <person name="Milford A.D."/>
            <person name="Achenbach L.A."/>
            <person name="Jung D.O."/>
            <person name="Madigan M.T."/>
        </authorList>
    </citation>
    <scope>NUCLEOTIDE SEQUENCE [LARGE SCALE GENOMIC DNA]</scope>
    <source>
        <strain evidence="1 2">2376</strain>
    </source>
</reference>
<evidence type="ECO:0000313" key="1">
    <source>
        <dbReference type="EMBL" id="NYS24156.1"/>
    </source>
</evidence>
<dbReference type="Pfam" id="PF06073">
    <property type="entry name" value="DUF934"/>
    <property type="match status" value="1"/>
</dbReference>
<keyword evidence="2" id="KW-1185">Reference proteome</keyword>
<dbReference type="RefSeq" id="WP_179904862.1">
    <property type="nucleotide sequence ID" value="NZ_JACBXS010000006.1"/>
</dbReference>
<organism evidence="1 2">
    <name type="scientific">Rhabdonatronobacter sediminivivens</name>
    <dbReference type="NCBI Taxonomy" id="2743469"/>
    <lineage>
        <taxon>Bacteria</taxon>
        <taxon>Pseudomonadati</taxon>
        <taxon>Pseudomonadota</taxon>
        <taxon>Alphaproteobacteria</taxon>
        <taxon>Rhodobacterales</taxon>
        <taxon>Paracoccaceae</taxon>
        <taxon>Rhabdonatronobacter</taxon>
    </lineage>
</organism>